<protein>
    <recommendedName>
        <fullName evidence="2">Methyltransferase type 11 domain-containing protein</fullName>
    </recommendedName>
</protein>
<dbReference type="AlphaFoldDB" id="A0A0F9TM85"/>
<organism evidence="1">
    <name type="scientific">marine sediment metagenome</name>
    <dbReference type="NCBI Taxonomy" id="412755"/>
    <lineage>
        <taxon>unclassified sequences</taxon>
        <taxon>metagenomes</taxon>
        <taxon>ecological metagenomes</taxon>
    </lineage>
</organism>
<sequence length="285" mass="33415">MKCIFCKGKEFKDFVDFRGTTEETKKNTYTYARCKNCGSIINISGKEVNYKNYASGKKNFLGRLFKFKSYLYAREIFYDSKILDYGCGSGVIFKSLKEGGYKNIYGYEPNNLKFKHTLKNNRKYDVVYLIHTFEHIIDLNKFFKNLNRITKPNAKLITIHPSSSRIKKLDPKDSLHCWIIHAPFHNSIPSDKATINIFKRNGFDLILRSPMDVQRSGFFENNKVSALLRKKLGGTRECLIEASDMKKLFTYIKNPFMFFNKMFIDIVDETVSTFIFEKQRKIKRS</sequence>
<dbReference type="Gene3D" id="3.40.50.150">
    <property type="entry name" value="Vaccinia Virus protein VP39"/>
    <property type="match status" value="1"/>
</dbReference>
<dbReference type="SUPFAM" id="SSF53335">
    <property type="entry name" value="S-adenosyl-L-methionine-dependent methyltransferases"/>
    <property type="match status" value="1"/>
</dbReference>
<dbReference type="InterPro" id="IPR029063">
    <property type="entry name" value="SAM-dependent_MTases_sf"/>
</dbReference>
<evidence type="ECO:0008006" key="2">
    <source>
        <dbReference type="Google" id="ProtNLM"/>
    </source>
</evidence>
<dbReference type="Pfam" id="PF13489">
    <property type="entry name" value="Methyltransf_23"/>
    <property type="match status" value="1"/>
</dbReference>
<evidence type="ECO:0000313" key="1">
    <source>
        <dbReference type="EMBL" id="KKN76037.1"/>
    </source>
</evidence>
<dbReference type="CDD" id="cd02440">
    <property type="entry name" value="AdoMet_MTases"/>
    <property type="match status" value="1"/>
</dbReference>
<proteinExistence type="predicted"/>
<dbReference type="EMBL" id="LAZR01000300">
    <property type="protein sequence ID" value="KKN76037.1"/>
    <property type="molecule type" value="Genomic_DNA"/>
</dbReference>
<name>A0A0F9TM85_9ZZZZ</name>
<reference evidence="1" key="1">
    <citation type="journal article" date="2015" name="Nature">
        <title>Complex archaea that bridge the gap between prokaryotes and eukaryotes.</title>
        <authorList>
            <person name="Spang A."/>
            <person name="Saw J.H."/>
            <person name="Jorgensen S.L."/>
            <person name="Zaremba-Niedzwiedzka K."/>
            <person name="Martijn J."/>
            <person name="Lind A.E."/>
            <person name="van Eijk R."/>
            <person name="Schleper C."/>
            <person name="Guy L."/>
            <person name="Ettema T.J."/>
        </authorList>
    </citation>
    <scope>NUCLEOTIDE SEQUENCE</scope>
</reference>
<gene>
    <name evidence="1" type="ORF">LCGC14_0374270</name>
</gene>
<comment type="caution">
    <text evidence="1">The sequence shown here is derived from an EMBL/GenBank/DDBJ whole genome shotgun (WGS) entry which is preliminary data.</text>
</comment>
<accession>A0A0F9TM85</accession>